<protein>
    <recommendedName>
        <fullName evidence="3">Trichohyalin-plectin-homology domain-containing protein</fullName>
    </recommendedName>
</protein>
<feature type="compositionally biased region" description="Basic and acidic residues" evidence="2">
    <location>
        <begin position="311"/>
        <end position="336"/>
    </location>
</feature>
<dbReference type="InterPro" id="IPR043597">
    <property type="entry name" value="TPH_dom"/>
</dbReference>
<feature type="region of interest" description="Disordered" evidence="2">
    <location>
        <begin position="289"/>
        <end position="370"/>
    </location>
</feature>
<dbReference type="OMA" id="QSQIMER"/>
<reference evidence="4" key="1">
    <citation type="submission" date="2021-02" db="EMBL/GenBank/DDBJ databases">
        <authorList>
            <person name="Dougan E. K."/>
            <person name="Rhodes N."/>
            <person name="Thang M."/>
            <person name="Chan C."/>
        </authorList>
    </citation>
    <scope>NUCLEOTIDE SEQUENCE</scope>
</reference>
<dbReference type="OrthoDB" id="445364at2759"/>
<comment type="caution">
    <text evidence="4">The sequence shown here is derived from an EMBL/GenBank/DDBJ whole genome shotgun (WGS) entry which is preliminary data.</text>
</comment>
<proteinExistence type="predicted"/>
<feature type="compositionally biased region" description="Basic and acidic residues" evidence="2">
    <location>
        <begin position="219"/>
        <end position="235"/>
    </location>
</feature>
<organism evidence="4 5">
    <name type="scientific">Polarella glacialis</name>
    <name type="common">Dinoflagellate</name>
    <dbReference type="NCBI Taxonomy" id="89957"/>
    <lineage>
        <taxon>Eukaryota</taxon>
        <taxon>Sar</taxon>
        <taxon>Alveolata</taxon>
        <taxon>Dinophyceae</taxon>
        <taxon>Suessiales</taxon>
        <taxon>Suessiaceae</taxon>
        <taxon>Polarella</taxon>
    </lineage>
</organism>
<evidence type="ECO:0000259" key="3">
    <source>
        <dbReference type="Pfam" id="PF13868"/>
    </source>
</evidence>
<feature type="region of interest" description="Disordered" evidence="2">
    <location>
        <begin position="1"/>
        <end position="21"/>
    </location>
</feature>
<evidence type="ECO:0000256" key="2">
    <source>
        <dbReference type="SAM" id="MobiDB-lite"/>
    </source>
</evidence>
<feature type="compositionally biased region" description="Basic and acidic residues" evidence="2">
    <location>
        <begin position="350"/>
        <end position="370"/>
    </location>
</feature>
<keyword evidence="5" id="KW-1185">Reference proteome</keyword>
<evidence type="ECO:0000313" key="5">
    <source>
        <dbReference type="Proteomes" id="UP000654075"/>
    </source>
</evidence>
<keyword evidence="1" id="KW-0175">Coiled coil</keyword>
<evidence type="ECO:0000313" key="4">
    <source>
        <dbReference type="EMBL" id="CAE8627480.1"/>
    </source>
</evidence>
<evidence type="ECO:0000256" key="1">
    <source>
        <dbReference type="ARBA" id="ARBA00023054"/>
    </source>
</evidence>
<feature type="compositionally biased region" description="Basic and acidic residues" evidence="2">
    <location>
        <begin position="289"/>
        <end position="301"/>
    </location>
</feature>
<dbReference type="AlphaFoldDB" id="A0A813GMJ1"/>
<feature type="domain" description="Trichohyalin-plectin-homology" evidence="3">
    <location>
        <begin position="171"/>
        <end position="461"/>
    </location>
</feature>
<dbReference type="Pfam" id="PF13868">
    <property type="entry name" value="TPH"/>
    <property type="match status" value="1"/>
</dbReference>
<name>A0A813GMJ1_POLGL</name>
<sequence length="503" mass="57997">MSLPAKRISSEGDLGINPKLSESRRAKLMNIKQREALKDQLTEKFQNRFGQGAADRGADEVSVASAAIRQEVDKFAQTAGATEANVDRLERRLQHRAQGRVSDDRSVVTGVSAYSGITGLSQRSRSCTSLAGKSVVSLGSSTGYDWNKLDEYASYLHEQDSFRQQLGVVALQRKMKMDLDQQVKEKQRKKLESLEEDKRYHQNSLMELERWKDQEKLRAEEKESKVQREKKDRSEQLAYEKQLKVQEEQKKVAEESMLVEKIVVEMEADQKRFAKKKEQTKKAMKKVFEENMKDQDKRNQEKQLSVSKEATQMKEYNRVLDEQDEQKAEELAERMARQSQLMKKMQAGMEAKKADAGSGDEKRASAQQEEMDRHFFEAEAVKESRLRQMRLENQAYLIKQMDEKGGRNGEDQYLTGIQSQIMERDTQEYNGVEKQKVIDRRLRNIEHSKEVTKQIQFKTEQSVPAMSKAEISMNKPLLKLVNRTLKARDANWNSSGGGYGEEE</sequence>
<accession>A0A813GMJ1</accession>
<feature type="region of interest" description="Disordered" evidence="2">
    <location>
        <begin position="219"/>
        <end position="238"/>
    </location>
</feature>
<gene>
    <name evidence="4" type="ORF">PGLA1383_LOCUS44230</name>
</gene>
<dbReference type="EMBL" id="CAJNNV010029194">
    <property type="protein sequence ID" value="CAE8627480.1"/>
    <property type="molecule type" value="Genomic_DNA"/>
</dbReference>
<dbReference type="Proteomes" id="UP000654075">
    <property type="component" value="Unassembled WGS sequence"/>
</dbReference>